<dbReference type="Gene3D" id="3.40.980.10">
    <property type="entry name" value="MoaB/Mog-like domain"/>
    <property type="match status" value="1"/>
</dbReference>
<evidence type="ECO:0000313" key="3">
    <source>
        <dbReference type="EMBL" id="MDX8150078.1"/>
    </source>
</evidence>
<dbReference type="RefSeq" id="WP_319952231.1">
    <property type="nucleotide sequence ID" value="NZ_JAXAVX010000001.1"/>
</dbReference>
<evidence type="ECO:0000259" key="2">
    <source>
        <dbReference type="SMART" id="SM00852"/>
    </source>
</evidence>
<dbReference type="SUPFAM" id="SSF53218">
    <property type="entry name" value="Molybdenum cofactor biosynthesis proteins"/>
    <property type="match status" value="1"/>
</dbReference>
<dbReference type="InterPro" id="IPR008135">
    <property type="entry name" value="Competence-induced_CinA"/>
</dbReference>
<evidence type="ECO:0000256" key="1">
    <source>
        <dbReference type="HAMAP-Rule" id="MF_00226"/>
    </source>
</evidence>
<keyword evidence="4" id="KW-1185">Reference proteome</keyword>
<dbReference type="NCBIfam" id="NF001813">
    <property type="entry name" value="PRK00549.1"/>
    <property type="match status" value="1"/>
</dbReference>
<feature type="domain" description="MoaB/Mog" evidence="2">
    <location>
        <begin position="8"/>
        <end position="187"/>
    </location>
</feature>
<dbReference type="InterPro" id="IPR036425">
    <property type="entry name" value="MoaB/Mog-like_dom_sf"/>
</dbReference>
<accession>A0ABU4VGQ1</accession>
<dbReference type="PIRSF" id="PIRSF006728">
    <property type="entry name" value="CinA"/>
    <property type="match status" value="1"/>
</dbReference>
<name>A0ABU4VGQ1_9ACTN</name>
<sequence length="434" mass="45465">MTTTPSAVVVVTGTEVLGGWVSDRNGPWLAQRLGAIGVRHLSTVVVGDRPGDLVLALEQARDRGVQLIVTSGGLGPTEDDLTAAVVAEFQGRPLALDEALEGRIWTIIERLSRRWPGVDPDALRAANRKQALVPDGADVLEPVGTAPGLVVPPPDGRPGPTVLVLPGPPRELQPMWEAAVERPSLRAAIAGAEVLDERLTRMFGIPEATLAQTMIRAREQGIAVDDLEITTCAHRGELEVVTRARPSLVPDAEAFERFLDAEHPGTVFSTDGREIEQVVGDALRERGWTVATAESCTGGLVAARLTEHGGSSAFALGGVVAYANEVKEAALGVPAALLAEHGAVSGPVAEAMARGARERLGADVAVATTGIAGPGGGTEEKPVGTVFVSIAGPDGATLTRRYRVPGERRDVRERTVTGALHLLRRALAGERDDA</sequence>
<dbReference type="Proteomes" id="UP001277761">
    <property type="component" value="Unassembled WGS sequence"/>
</dbReference>
<dbReference type="HAMAP" id="MF_00226_B">
    <property type="entry name" value="CinA_B"/>
    <property type="match status" value="1"/>
</dbReference>
<reference evidence="3 4" key="1">
    <citation type="submission" date="2023-11" db="EMBL/GenBank/DDBJ databases">
        <authorList>
            <person name="Xu M."/>
            <person name="Jiang T."/>
        </authorList>
    </citation>
    <scope>NUCLEOTIDE SEQUENCE [LARGE SCALE GENOMIC DNA]</scope>
    <source>
        <strain evidence="3 4">SD</strain>
    </source>
</reference>
<gene>
    <name evidence="3" type="ORF">SK069_00605</name>
</gene>
<proteinExistence type="inferred from homology"/>
<dbReference type="Gene3D" id="3.90.950.20">
    <property type="entry name" value="CinA-like"/>
    <property type="match status" value="1"/>
</dbReference>
<dbReference type="NCBIfam" id="TIGR00199">
    <property type="entry name" value="PncC_domain"/>
    <property type="match status" value="1"/>
</dbReference>
<dbReference type="PANTHER" id="PTHR13939">
    <property type="entry name" value="NICOTINAMIDE-NUCLEOTIDE AMIDOHYDROLASE PNCC"/>
    <property type="match status" value="1"/>
</dbReference>
<dbReference type="SMART" id="SM00852">
    <property type="entry name" value="MoCF_biosynth"/>
    <property type="match status" value="1"/>
</dbReference>
<comment type="caution">
    <text evidence="3">The sequence shown here is derived from an EMBL/GenBank/DDBJ whole genome shotgun (WGS) entry which is preliminary data.</text>
</comment>
<dbReference type="InterPro" id="IPR050101">
    <property type="entry name" value="CinA"/>
</dbReference>
<dbReference type="InterPro" id="IPR036653">
    <property type="entry name" value="CinA-like_C"/>
</dbReference>
<dbReference type="InterPro" id="IPR008136">
    <property type="entry name" value="CinA_C"/>
</dbReference>
<dbReference type="PANTHER" id="PTHR13939:SF0">
    <property type="entry name" value="NMN AMIDOHYDROLASE-LIKE PROTEIN YFAY"/>
    <property type="match status" value="1"/>
</dbReference>
<comment type="similarity">
    <text evidence="1">Belongs to the CinA family.</text>
</comment>
<evidence type="ECO:0000313" key="4">
    <source>
        <dbReference type="Proteomes" id="UP001277761"/>
    </source>
</evidence>
<dbReference type="Pfam" id="PF02464">
    <property type="entry name" value="CinA"/>
    <property type="match status" value="1"/>
</dbReference>
<dbReference type="InterPro" id="IPR001453">
    <property type="entry name" value="MoaB/Mog_dom"/>
</dbReference>
<protein>
    <recommendedName>
        <fullName evidence="1">CinA-like protein</fullName>
    </recommendedName>
</protein>
<dbReference type="NCBIfam" id="TIGR00200">
    <property type="entry name" value="cinA_nterm"/>
    <property type="match status" value="1"/>
</dbReference>
<dbReference type="CDD" id="cd00885">
    <property type="entry name" value="cinA"/>
    <property type="match status" value="1"/>
</dbReference>
<dbReference type="EMBL" id="JAXAVX010000001">
    <property type="protein sequence ID" value="MDX8150078.1"/>
    <property type="molecule type" value="Genomic_DNA"/>
</dbReference>
<dbReference type="Pfam" id="PF00994">
    <property type="entry name" value="MoCF_biosynth"/>
    <property type="match status" value="1"/>
</dbReference>
<dbReference type="SUPFAM" id="SSF142433">
    <property type="entry name" value="CinA-like"/>
    <property type="match status" value="1"/>
</dbReference>
<organism evidence="3 4">
    <name type="scientific">Patulibacter brassicae</name>
    <dbReference type="NCBI Taxonomy" id="1705717"/>
    <lineage>
        <taxon>Bacteria</taxon>
        <taxon>Bacillati</taxon>
        <taxon>Actinomycetota</taxon>
        <taxon>Thermoleophilia</taxon>
        <taxon>Solirubrobacterales</taxon>
        <taxon>Patulibacteraceae</taxon>
        <taxon>Patulibacter</taxon>
    </lineage>
</organism>